<dbReference type="GO" id="GO:0004553">
    <property type="term" value="F:hydrolase activity, hydrolyzing O-glycosyl compounds"/>
    <property type="evidence" value="ECO:0007669"/>
    <property type="project" value="InterPro"/>
</dbReference>
<protein>
    <submittedName>
        <fullName evidence="5">Arabinan endo-1,5-alpha-L-arabinosidase A</fullName>
    </submittedName>
</protein>
<reference evidence="5" key="1">
    <citation type="journal article" date="2013" name="Environ. Microbiol.">
        <title>Microbiota from the distal guts of lean and obese adolescents exhibit partial functional redundancy besides clear differences in community structure.</title>
        <authorList>
            <person name="Ferrer M."/>
            <person name="Ruiz A."/>
            <person name="Lanza F."/>
            <person name="Haange S.B."/>
            <person name="Oberbach A."/>
            <person name="Till H."/>
            <person name="Bargiela R."/>
            <person name="Campoy C."/>
            <person name="Segura M.T."/>
            <person name="Richter M."/>
            <person name="von Bergen M."/>
            <person name="Seifert J."/>
            <person name="Suarez A."/>
        </authorList>
    </citation>
    <scope>NUCLEOTIDE SEQUENCE</scope>
</reference>
<dbReference type="SUPFAM" id="SSF75005">
    <property type="entry name" value="Arabinanase/levansucrase/invertase"/>
    <property type="match status" value="1"/>
</dbReference>
<organism evidence="5">
    <name type="scientific">human gut metagenome</name>
    <dbReference type="NCBI Taxonomy" id="408170"/>
    <lineage>
        <taxon>unclassified sequences</taxon>
        <taxon>metagenomes</taxon>
        <taxon>organismal metagenomes</taxon>
    </lineage>
</organism>
<name>K1RVQ3_9ZZZZ</name>
<comment type="similarity">
    <text evidence="2">Belongs to the glycosyl hydrolase 43 family.</text>
</comment>
<accession>K1RVQ3</accession>
<dbReference type="GO" id="GO:0005975">
    <property type="term" value="P:carbohydrate metabolic process"/>
    <property type="evidence" value="ECO:0007669"/>
    <property type="project" value="InterPro"/>
</dbReference>
<keyword evidence="3" id="KW-0378">Hydrolase</keyword>
<feature type="non-terminal residue" evidence="5">
    <location>
        <position position="1"/>
    </location>
</feature>
<evidence type="ECO:0000256" key="1">
    <source>
        <dbReference type="ARBA" id="ARBA00004834"/>
    </source>
</evidence>
<evidence type="ECO:0000256" key="3">
    <source>
        <dbReference type="ARBA" id="ARBA00022801"/>
    </source>
</evidence>
<gene>
    <name evidence="5" type="ORF">LEA_18399</name>
</gene>
<evidence type="ECO:0000256" key="2">
    <source>
        <dbReference type="ARBA" id="ARBA00009865"/>
    </source>
</evidence>
<dbReference type="InterPro" id="IPR006710">
    <property type="entry name" value="Glyco_hydro_43"/>
</dbReference>
<keyword evidence="4" id="KW-0326">Glycosidase</keyword>
<dbReference type="InterPro" id="IPR023296">
    <property type="entry name" value="Glyco_hydro_beta-prop_sf"/>
</dbReference>
<dbReference type="Pfam" id="PF04616">
    <property type="entry name" value="Glyco_hydro_43"/>
    <property type="match status" value="1"/>
</dbReference>
<sequence>EWTCGIGIAVADRPEGPFDDLGMLFRSNEIGVQNSIDPFYIEDDGHKYLFWGSFRGIHAVELTDDGLAVAQGAQPQRIAGTAYEGTYIHKHGGYYYLFASTGSCCEGMKSSYTTVVGRSKHLMGPYTDRAGRPMADNHHEVVIHGNYDFVGTGHNAELVTDDKGQTWILYHAVSRANPDGRVLMLDRVTWRKGWPEVRGAEPSHLAERPVWRHRERKQD</sequence>
<comment type="pathway">
    <text evidence="1">Glycan metabolism; L-arabinan degradation.</text>
</comment>
<dbReference type="InterPro" id="IPR050727">
    <property type="entry name" value="GH43_arabinanases"/>
</dbReference>
<dbReference type="PANTHER" id="PTHR43301">
    <property type="entry name" value="ARABINAN ENDO-1,5-ALPHA-L-ARABINOSIDASE"/>
    <property type="match status" value="1"/>
</dbReference>
<evidence type="ECO:0000313" key="5">
    <source>
        <dbReference type="EMBL" id="EKC49428.1"/>
    </source>
</evidence>
<dbReference type="AlphaFoldDB" id="K1RVQ3"/>
<dbReference type="EMBL" id="AJWY01012623">
    <property type="protein sequence ID" value="EKC49428.1"/>
    <property type="molecule type" value="Genomic_DNA"/>
</dbReference>
<dbReference type="Gene3D" id="2.115.10.20">
    <property type="entry name" value="Glycosyl hydrolase domain, family 43"/>
    <property type="match status" value="1"/>
</dbReference>
<evidence type="ECO:0000256" key="4">
    <source>
        <dbReference type="ARBA" id="ARBA00023295"/>
    </source>
</evidence>
<comment type="caution">
    <text evidence="5">The sequence shown here is derived from an EMBL/GenBank/DDBJ whole genome shotgun (WGS) entry which is preliminary data.</text>
</comment>
<dbReference type="PANTHER" id="PTHR43301:SF3">
    <property type="entry name" value="ARABINAN ENDO-1,5-ALPHA-L-ARABINOSIDASE A-RELATED"/>
    <property type="match status" value="1"/>
</dbReference>
<proteinExistence type="inferred from homology"/>